<reference evidence="2" key="2">
    <citation type="submission" date="2025-08" db="UniProtKB">
        <authorList>
            <consortium name="Ensembl"/>
        </authorList>
    </citation>
    <scope>IDENTIFICATION</scope>
</reference>
<organism evidence="2 3">
    <name type="scientific">Scleropages formosus</name>
    <name type="common">Asian bonytongue</name>
    <name type="synonym">Osteoglossum formosum</name>
    <dbReference type="NCBI Taxonomy" id="113540"/>
    <lineage>
        <taxon>Eukaryota</taxon>
        <taxon>Metazoa</taxon>
        <taxon>Chordata</taxon>
        <taxon>Craniata</taxon>
        <taxon>Vertebrata</taxon>
        <taxon>Euteleostomi</taxon>
        <taxon>Actinopterygii</taxon>
        <taxon>Neopterygii</taxon>
        <taxon>Teleostei</taxon>
        <taxon>Osteoglossocephala</taxon>
        <taxon>Osteoglossomorpha</taxon>
        <taxon>Osteoglossiformes</taxon>
        <taxon>Osteoglossidae</taxon>
        <taxon>Scleropages</taxon>
    </lineage>
</organism>
<gene>
    <name evidence="2" type="primary">si:dkey-197j19.6</name>
</gene>
<protein>
    <recommendedName>
        <fullName evidence="1">WH1 domain-containing protein</fullName>
    </recommendedName>
</protein>
<evidence type="ECO:0000259" key="1">
    <source>
        <dbReference type="PROSITE" id="PS50229"/>
    </source>
</evidence>
<accession>A0A8C9S753</accession>
<dbReference type="CDD" id="cd01205">
    <property type="entry name" value="EVH1_WASP-like"/>
    <property type="match status" value="1"/>
</dbReference>
<feature type="domain" description="WH1" evidence="1">
    <location>
        <begin position="31"/>
        <end position="144"/>
    </location>
</feature>
<evidence type="ECO:0000313" key="3">
    <source>
        <dbReference type="Proteomes" id="UP000694397"/>
    </source>
</evidence>
<evidence type="ECO:0000313" key="2">
    <source>
        <dbReference type="Ensembl" id="ENSSFOP00015031418.1"/>
    </source>
</evidence>
<dbReference type="InterPro" id="IPR033927">
    <property type="entry name" value="WASPfam_EVH1"/>
</dbReference>
<dbReference type="FunFam" id="2.30.29.30:FF:000130">
    <property type="entry name" value="neural Wiskott-Aldrich syndrome protein"/>
    <property type="match status" value="1"/>
</dbReference>
<dbReference type="Ensembl" id="ENSSFOT00015031770.2">
    <property type="protein sequence ID" value="ENSSFOP00015031418.1"/>
    <property type="gene ID" value="ENSSFOG00015020135.2"/>
</dbReference>
<reference evidence="2" key="3">
    <citation type="submission" date="2025-09" db="UniProtKB">
        <authorList>
            <consortium name="Ensembl"/>
        </authorList>
    </citation>
    <scope>IDENTIFICATION</scope>
</reference>
<dbReference type="AlphaFoldDB" id="A0A8C9S753"/>
<name>A0A8C9S753_SCLFO</name>
<dbReference type="InterPro" id="IPR011993">
    <property type="entry name" value="PH-like_dom_sf"/>
</dbReference>
<dbReference type="InterPro" id="IPR000697">
    <property type="entry name" value="WH1/EVH1_dom"/>
</dbReference>
<dbReference type="SMART" id="SM00461">
    <property type="entry name" value="WH1"/>
    <property type="match status" value="1"/>
</dbReference>
<dbReference type="SUPFAM" id="SSF50729">
    <property type="entry name" value="PH domain-like"/>
    <property type="match status" value="1"/>
</dbReference>
<keyword evidence="3" id="KW-1185">Reference proteome</keyword>
<dbReference type="PROSITE" id="PS50229">
    <property type="entry name" value="WH1"/>
    <property type="match status" value="1"/>
</dbReference>
<sequence>MTDLERRRSSSNSEVYSQLLSSRENAVLFALLGSTCSALASAVVQVYEGTAEPSGQSTTWNLKDSGVVCLVQDKCMQSHFLRLYSVKRGKLLWEQELYTTFTYSARRPFFHTFPADDCQAALNFADEEEAERFRSAVEKQLQHIKDARHGALVTVVPSLRKHDKSTRNILLK</sequence>
<proteinExistence type="predicted"/>
<dbReference type="OrthoDB" id="8963340at2759"/>
<dbReference type="GeneTree" id="ENSGT00730000110895"/>
<dbReference type="Pfam" id="PF00568">
    <property type="entry name" value="WH1"/>
    <property type="match status" value="1"/>
</dbReference>
<dbReference type="Gene3D" id="2.30.29.30">
    <property type="entry name" value="Pleckstrin-homology domain (PH domain)/Phosphotyrosine-binding domain (PTB)"/>
    <property type="match status" value="1"/>
</dbReference>
<reference evidence="2 3" key="1">
    <citation type="submission" date="2019-04" db="EMBL/GenBank/DDBJ databases">
        <authorList>
            <consortium name="Wellcome Sanger Institute Data Sharing"/>
        </authorList>
    </citation>
    <scope>NUCLEOTIDE SEQUENCE [LARGE SCALE GENOMIC DNA]</scope>
</reference>
<dbReference type="Proteomes" id="UP000694397">
    <property type="component" value="Chromosome 2"/>
</dbReference>